<protein>
    <submittedName>
        <fullName evidence="2">Putative regulator of ribonuclease activity</fullName>
    </submittedName>
</protein>
<proteinExistence type="predicted"/>
<gene>
    <name evidence="2" type="ORF">F383_38806</name>
</gene>
<evidence type="ECO:0000256" key="1">
    <source>
        <dbReference type="SAM" id="Coils"/>
    </source>
</evidence>
<reference evidence="3" key="1">
    <citation type="submission" date="2014-09" db="EMBL/GenBank/DDBJ databases">
        <authorList>
            <person name="Mudge J."/>
            <person name="Ramaraj T."/>
            <person name="Lindquist I.E."/>
            <person name="Bharti A.K."/>
            <person name="Sundararajan A."/>
            <person name="Cameron C.T."/>
            <person name="Woodward J.E."/>
            <person name="May G.D."/>
            <person name="Brubaker C."/>
            <person name="Broadhvest J."/>
            <person name="Wilkins T.A."/>
        </authorList>
    </citation>
    <scope>NUCLEOTIDE SEQUENCE</scope>
    <source>
        <strain evidence="3">cv. AKA8401</strain>
    </source>
</reference>
<feature type="coiled-coil region" evidence="1">
    <location>
        <begin position="33"/>
        <end position="74"/>
    </location>
</feature>
<evidence type="ECO:0000313" key="3">
    <source>
        <dbReference type="Proteomes" id="UP000032142"/>
    </source>
</evidence>
<evidence type="ECO:0000313" key="2">
    <source>
        <dbReference type="EMBL" id="KHG00099.1"/>
    </source>
</evidence>
<keyword evidence="1" id="KW-0175">Coiled coil</keyword>
<name>A0A0B0MKV7_GOSAR</name>
<dbReference type="EMBL" id="JRRC01111749">
    <property type="protein sequence ID" value="KHG00099.1"/>
    <property type="molecule type" value="Genomic_DNA"/>
</dbReference>
<accession>A0A0B0MKV7</accession>
<dbReference type="Proteomes" id="UP000032142">
    <property type="component" value="Unassembled WGS sequence"/>
</dbReference>
<keyword evidence="3" id="KW-1185">Reference proteome</keyword>
<sequence length="81" mass="9284">MGCGFCEAALSNSVGTLVVECVVKPVGRQFDYVHRFHDNVEKLREKKDELADARDRLLQKIEDAKSRLLLIENVARKRVKK</sequence>
<dbReference type="AlphaFoldDB" id="A0A0B0MKV7"/>
<comment type="caution">
    <text evidence="2">The sequence shown here is derived from an EMBL/GenBank/DDBJ whole genome shotgun (WGS) entry which is preliminary data.</text>
</comment>
<organism evidence="2 3">
    <name type="scientific">Gossypium arboreum</name>
    <name type="common">Tree cotton</name>
    <name type="synonym">Gossypium nanking</name>
    <dbReference type="NCBI Taxonomy" id="29729"/>
    <lineage>
        <taxon>Eukaryota</taxon>
        <taxon>Viridiplantae</taxon>
        <taxon>Streptophyta</taxon>
        <taxon>Embryophyta</taxon>
        <taxon>Tracheophyta</taxon>
        <taxon>Spermatophyta</taxon>
        <taxon>Magnoliopsida</taxon>
        <taxon>eudicotyledons</taxon>
        <taxon>Gunneridae</taxon>
        <taxon>Pentapetalae</taxon>
        <taxon>rosids</taxon>
        <taxon>malvids</taxon>
        <taxon>Malvales</taxon>
        <taxon>Malvaceae</taxon>
        <taxon>Malvoideae</taxon>
        <taxon>Gossypium</taxon>
    </lineage>
</organism>